<feature type="transmembrane region" description="Helical" evidence="8">
    <location>
        <begin position="85"/>
        <end position="101"/>
    </location>
</feature>
<evidence type="ECO:0000256" key="1">
    <source>
        <dbReference type="ARBA" id="ARBA00004141"/>
    </source>
</evidence>
<sequence length="230" mass="24610">MDWLAAVDLYCERLSPGFWAEPVNALSNLSFVVAALWGALTARRLGVSHPVAWLLIVMTGLIGAGSFLFHTFANGWSELADTLPIWSFVAVFVIAAMRYIGGMAARRVARVALVVVAAAVLTLVFLASGEGASTAQATPDPLNGSGQYAPALVALIVFAILTRRRGHPAAPWVLAATGVFLLSLVFRTLDSDLCEALPLGTHFLWHLLNGLMVGLLVQMFLREAPLSRPC</sequence>
<organism evidence="9 10">
    <name type="scientific">Maliponia aquimaris</name>
    <dbReference type="NCBI Taxonomy" id="1673631"/>
    <lineage>
        <taxon>Bacteria</taxon>
        <taxon>Pseudomonadati</taxon>
        <taxon>Pseudomonadota</taxon>
        <taxon>Alphaproteobacteria</taxon>
        <taxon>Rhodobacterales</taxon>
        <taxon>Paracoccaceae</taxon>
        <taxon>Maliponia</taxon>
    </lineage>
</organism>
<dbReference type="GO" id="GO:0016020">
    <property type="term" value="C:membrane"/>
    <property type="evidence" value="ECO:0007669"/>
    <property type="project" value="UniProtKB-SubCell"/>
</dbReference>
<evidence type="ECO:0000256" key="7">
    <source>
        <dbReference type="PIRSR" id="PIRSR608901-2"/>
    </source>
</evidence>
<reference evidence="9 10" key="1">
    <citation type="submission" date="2017-05" db="EMBL/GenBank/DDBJ databases">
        <authorList>
            <person name="Song R."/>
            <person name="Chenine A.L."/>
            <person name="Ruprecht R.M."/>
        </authorList>
    </citation>
    <scope>NUCLEOTIDE SEQUENCE [LARGE SCALE GENOMIC DNA]</scope>
    <source>
        <strain evidence="9 10">CECT 8898</strain>
    </source>
</reference>
<accession>A0A238KMH7</accession>
<feature type="transmembrane region" description="Helical" evidence="8">
    <location>
        <begin position="52"/>
        <end position="73"/>
    </location>
</feature>
<feature type="binding site" evidence="7">
    <location>
        <position position="202"/>
    </location>
    <ligand>
        <name>Zn(2+)</name>
        <dbReference type="ChEBI" id="CHEBI:29105"/>
        <note>catalytic</note>
    </ligand>
</feature>
<dbReference type="Proteomes" id="UP000207598">
    <property type="component" value="Unassembled WGS sequence"/>
</dbReference>
<dbReference type="GO" id="GO:0006672">
    <property type="term" value="P:ceramide metabolic process"/>
    <property type="evidence" value="ECO:0007669"/>
    <property type="project" value="InterPro"/>
</dbReference>
<evidence type="ECO:0000256" key="5">
    <source>
        <dbReference type="ARBA" id="ARBA00023136"/>
    </source>
</evidence>
<keyword evidence="7" id="KW-0862">Zinc</keyword>
<keyword evidence="10" id="KW-1185">Reference proteome</keyword>
<proteinExistence type="predicted"/>
<evidence type="ECO:0000313" key="10">
    <source>
        <dbReference type="Proteomes" id="UP000207598"/>
    </source>
</evidence>
<protein>
    <submittedName>
        <fullName evidence="9">Ceramidase</fullName>
    </submittedName>
</protein>
<evidence type="ECO:0000313" key="9">
    <source>
        <dbReference type="EMBL" id="SMX43973.1"/>
    </source>
</evidence>
<evidence type="ECO:0000256" key="6">
    <source>
        <dbReference type="PIRSR" id="PIRSR608901-1"/>
    </source>
</evidence>
<feature type="transmembrane region" description="Helical" evidence="8">
    <location>
        <begin position="169"/>
        <end position="189"/>
    </location>
</feature>
<keyword evidence="3" id="KW-0378">Hydrolase</keyword>
<dbReference type="GO" id="GO:0016811">
    <property type="term" value="F:hydrolase activity, acting on carbon-nitrogen (but not peptide) bonds, in linear amides"/>
    <property type="evidence" value="ECO:0007669"/>
    <property type="project" value="InterPro"/>
</dbReference>
<keyword evidence="6" id="KW-0479">Metal-binding</keyword>
<evidence type="ECO:0000256" key="8">
    <source>
        <dbReference type="SAM" id="Phobius"/>
    </source>
</evidence>
<dbReference type="EMBL" id="FXYF01000007">
    <property type="protein sequence ID" value="SMX43973.1"/>
    <property type="molecule type" value="Genomic_DNA"/>
</dbReference>
<keyword evidence="5 8" id="KW-0472">Membrane</keyword>
<comment type="subcellular location">
    <subcellularLocation>
        <location evidence="1">Membrane</location>
        <topology evidence="1">Multi-pass membrane protein</topology>
    </subcellularLocation>
</comment>
<feature type="binding site" evidence="6">
    <location>
        <position position="21"/>
    </location>
    <ligand>
        <name>Ca(2+)</name>
        <dbReference type="ChEBI" id="CHEBI:29108"/>
    </ligand>
</feature>
<evidence type="ECO:0000256" key="4">
    <source>
        <dbReference type="ARBA" id="ARBA00022989"/>
    </source>
</evidence>
<keyword evidence="2 8" id="KW-0812">Transmembrane</keyword>
<dbReference type="OrthoDB" id="277121at2"/>
<name>A0A238KMH7_9RHOB</name>
<gene>
    <name evidence="9" type="ORF">MAA8898_02951</name>
</gene>
<dbReference type="InterPro" id="IPR008901">
    <property type="entry name" value="ACER"/>
</dbReference>
<dbReference type="RefSeq" id="WP_094021757.1">
    <property type="nucleotide sequence ID" value="NZ_FXYF01000007.1"/>
</dbReference>
<feature type="binding site" evidence="7">
    <location>
        <position position="70"/>
    </location>
    <ligand>
        <name>Zn(2+)</name>
        <dbReference type="ChEBI" id="CHEBI:29105"/>
        <note>catalytic</note>
    </ligand>
</feature>
<dbReference type="GO" id="GO:0046872">
    <property type="term" value="F:metal ion binding"/>
    <property type="evidence" value="ECO:0007669"/>
    <property type="project" value="UniProtKB-KW"/>
</dbReference>
<feature type="transmembrane region" description="Helical" evidence="8">
    <location>
        <begin position="147"/>
        <end position="162"/>
    </location>
</feature>
<evidence type="ECO:0000256" key="3">
    <source>
        <dbReference type="ARBA" id="ARBA00022801"/>
    </source>
</evidence>
<feature type="transmembrane region" description="Helical" evidence="8">
    <location>
        <begin position="201"/>
        <end position="221"/>
    </location>
</feature>
<keyword evidence="4 8" id="KW-1133">Transmembrane helix</keyword>
<keyword evidence="6" id="KW-0106">Calcium</keyword>
<comment type="cofactor">
    <cofactor evidence="7">
        <name>Zn(2+)</name>
        <dbReference type="ChEBI" id="CHEBI:29105"/>
    </cofactor>
</comment>
<feature type="transmembrane region" description="Helical" evidence="8">
    <location>
        <begin position="108"/>
        <end position="127"/>
    </location>
</feature>
<evidence type="ECO:0000256" key="2">
    <source>
        <dbReference type="ARBA" id="ARBA00022692"/>
    </source>
</evidence>
<dbReference type="AlphaFoldDB" id="A0A238KMH7"/>
<dbReference type="Pfam" id="PF05875">
    <property type="entry name" value="Ceramidase"/>
    <property type="match status" value="1"/>
</dbReference>
<feature type="binding site" evidence="7">
    <location>
        <position position="206"/>
    </location>
    <ligand>
        <name>Zn(2+)</name>
        <dbReference type="ChEBI" id="CHEBI:29105"/>
        <note>catalytic</note>
    </ligand>
</feature>